<protein>
    <recommendedName>
        <fullName evidence="4">HIT-type domain-containing protein</fullName>
    </recommendedName>
</protein>
<evidence type="ECO:0008006" key="4">
    <source>
        <dbReference type="Google" id="ProtNLM"/>
    </source>
</evidence>
<feature type="region of interest" description="Disordered" evidence="1">
    <location>
        <begin position="46"/>
        <end position="165"/>
    </location>
</feature>
<dbReference type="GeneID" id="18826214"/>
<dbReference type="RefSeq" id="XP_007326394.1">
    <property type="nucleotide sequence ID" value="XM_007326332.1"/>
</dbReference>
<dbReference type="EMBL" id="JH971386">
    <property type="protein sequence ID" value="EKM82356.1"/>
    <property type="molecule type" value="Genomic_DNA"/>
</dbReference>
<dbReference type="Proteomes" id="UP000008493">
    <property type="component" value="Unassembled WGS sequence"/>
</dbReference>
<sequence length="228" mass="25063">MGALHTTIERPTSPFSITSSSSSSILDFYTRLAPKSQPTTTLSSIVVSSNDSGTPSDKPQYRNASLKLKGMMKLSSRYNDEKKLDDDDMMRGRHRRQRYPSLPVGRFVSSITRNFSTSSSRTPSPPHSHPPRIIITPPPSTPTSPHTTLSPNSNSNSPSSHTTNSTLIMNPILAKLERESKLCGVQMTCSTCGKIGRGYPCCGRCGELWCSRECRIGGMKKHVCRKTI</sequence>
<evidence type="ECO:0000313" key="2">
    <source>
        <dbReference type="EMBL" id="EKM82356.1"/>
    </source>
</evidence>
<name>K5X3D1_AGABU</name>
<dbReference type="AlphaFoldDB" id="K5X3D1"/>
<feature type="compositionally biased region" description="Low complexity" evidence="1">
    <location>
        <begin position="143"/>
        <end position="165"/>
    </location>
</feature>
<dbReference type="OrthoDB" id="2526979at2759"/>
<dbReference type="InParanoid" id="K5X3D1"/>
<keyword evidence="3" id="KW-1185">Reference proteome</keyword>
<dbReference type="OMA" id="LWCSREC"/>
<organism evidence="2 3">
    <name type="scientific">Agaricus bisporus var. burnettii (strain JB137-S8 / ATCC MYA-4627 / FGSC 10392)</name>
    <name type="common">White button mushroom</name>
    <dbReference type="NCBI Taxonomy" id="597362"/>
    <lineage>
        <taxon>Eukaryota</taxon>
        <taxon>Fungi</taxon>
        <taxon>Dikarya</taxon>
        <taxon>Basidiomycota</taxon>
        <taxon>Agaricomycotina</taxon>
        <taxon>Agaricomycetes</taxon>
        <taxon>Agaricomycetidae</taxon>
        <taxon>Agaricales</taxon>
        <taxon>Agaricineae</taxon>
        <taxon>Agaricaceae</taxon>
        <taxon>Agaricus</taxon>
    </lineage>
</organism>
<feature type="compositionally biased region" description="Low complexity" evidence="1">
    <location>
        <begin position="109"/>
        <end position="122"/>
    </location>
</feature>
<dbReference type="KEGG" id="abp:AGABI1DRAFT124833"/>
<dbReference type="HOGENOM" id="CLU_1214464_0_0_1"/>
<feature type="compositionally biased region" description="Basic and acidic residues" evidence="1">
    <location>
        <begin position="78"/>
        <end position="91"/>
    </location>
</feature>
<feature type="region of interest" description="Disordered" evidence="1">
    <location>
        <begin position="1"/>
        <end position="23"/>
    </location>
</feature>
<evidence type="ECO:0000256" key="1">
    <source>
        <dbReference type="SAM" id="MobiDB-lite"/>
    </source>
</evidence>
<proteinExistence type="predicted"/>
<dbReference type="eggNOG" id="ENOG502SBZH">
    <property type="taxonomic scope" value="Eukaryota"/>
</dbReference>
<reference evidence="3" key="1">
    <citation type="journal article" date="2012" name="Proc. Natl. Acad. Sci. U.S.A.">
        <title>Genome sequence of the button mushroom Agaricus bisporus reveals mechanisms governing adaptation to a humic-rich ecological niche.</title>
        <authorList>
            <person name="Morin E."/>
            <person name="Kohler A."/>
            <person name="Baker A.R."/>
            <person name="Foulongne-Oriol M."/>
            <person name="Lombard V."/>
            <person name="Nagy L.G."/>
            <person name="Ohm R.A."/>
            <person name="Patyshakuliyeva A."/>
            <person name="Brun A."/>
            <person name="Aerts A.L."/>
            <person name="Bailey A.M."/>
            <person name="Billette C."/>
            <person name="Coutinho P.M."/>
            <person name="Deakin G."/>
            <person name="Doddapaneni H."/>
            <person name="Floudas D."/>
            <person name="Grimwood J."/>
            <person name="Hilden K."/>
            <person name="Kuees U."/>
            <person name="LaButti K.M."/>
            <person name="Lapidus A."/>
            <person name="Lindquist E.A."/>
            <person name="Lucas S.M."/>
            <person name="Murat C."/>
            <person name="Riley R.W."/>
            <person name="Salamov A.A."/>
            <person name="Schmutz J."/>
            <person name="Subramanian V."/>
            <person name="Woesten H.A.B."/>
            <person name="Xu J."/>
            <person name="Eastwood D.C."/>
            <person name="Foster G.D."/>
            <person name="Sonnenberg A.S."/>
            <person name="Cullen D."/>
            <person name="de Vries R.P."/>
            <person name="Lundell T."/>
            <person name="Hibbett D.S."/>
            <person name="Henrissat B."/>
            <person name="Burton K.S."/>
            <person name="Kerrigan R.W."/>
            <person name="Challen M.P."/>
            <person name="Grigoriev I.V."/>
            <person name="Martin F."/>
        </authorList>
    </citation>
    <scope>NUCLEOTIDE SEQUENCE [LARGE SCALE GENOMIC DNA]</scope>
    <source>
        <strain evidence="3">JB137-S8 / ATCC MYA-4627 / FGSC 10392</strain>
    </source>
</reference>
<feature type="compositionally biased region" description="Polar residues" evidence="1">
    <location>
        <begin position="46"/>
        <end position="57"/>
    </location>
</feature>
<accession>K5X3D1</accession>
<feature type="compositionally biased region" description="Low complexity" evidence="1">
    <location>
        <begin position="11"/>
        <end position="23"/>
    </location>
</feature>
<gene>
    <name evidence="2" type="ORF">AGABI1DRAFT_124833</name>
</gene>
<evidence type="ECO:0000313" key="3">
    <source>
        <dbReference type="Proteomes" id="UP000008493"/>
    </source>
</evidence>